<protein>
    <recommendedName>
        <fullName evidence="1">Integrase catalytic domain-containing protein</fullName>
    </recommendedName>
</protein>
<dbReference type="Pfam" id="PF00665">
    <property type="entry name" value="rve"/>
    <property type="match status" value="1"/>
</dbReference>
<gene>
    <name evidence="2" type="ORF">BSYN_18610</name>
</gene>
<dbReference type="InterPro" id="IPR050900">
    <property type="entry name" value="Transposase_IS3/IS150/IS904"/>
</dbReference>
<dbReference type="PROSITE" id="PS50994">
    <property type="entry name" value="INTEGRASE"/>
    <property type="match status" value="1"/>
</dbReference>
<evidence type="ECO:0000259" key="1">
    <source>
        <dbReference type="PROSITE" id="PS50994"/>
    </source>
</evidence>
<organism evidence="2 3">
    <name type="scientific">Bacteroides sedimenti</name>
    <dbReference type="NCBI Taxonomy" id="2136147"/>
    <lineage>
        <taxon>Bacteria</taxon>
        <taxon>Pseudomonadati</taxon>
        <taxon>Bacteroidota</taxon>
        <taxon>Bacteroidia</taxon>
        <taxon>Bacteroidales</taxon>
        <taxon>Bacteroidaceae</taxon>
        <taxon>Bacteroides</taxon>
    </lineage>
</organism>
<dbReference type="InterPro" id="IPR012337">
    <property type="entry name" value="RNaseH-like_sf"/>
</dbReference>
<dbReference type="PANTHER" id="PTHR46889">
    <property type="entry name" value="TRANSPOSASE INSF FOR INSERTION SEQUENCE IS3B-RELATED"/>
    <property type="match status" value="1"/>
</dbReference>
<feature type="domain" description="Integrase catalytic" evidence="1">
    <location>
        <begin position="1"/>
        <end position="143"/>
    </location>
</feature>
<evidence type="ECO:0000313" key="3">
    <source>
        <dbReference type="Proteomes" id="UP001496674"/>
    </source>
</evidence>
<sequence length="143" mass="16770">MKNGFMYLTAIIDVYSRYIIGWSLSNTLDKGACLNQVEVSIRRYGKPEIINSDQGSQFTCADWCEMLQKNGIQTSMGGKGRAKDNIWIERFWRTIKQEYIYLNPCSDGLELYRGIRQYMDYYNYRRAHQGVERYIPVDIYSAA</sequence>
<dbReference type="EMBL" id="AP028055">
    <property type="protein sequence ID" value="BEG99596.1"/>
    <property type="molecule type" value="Genomic_DNA"/>
</dbReference>
<evidence type="ECO:0000313" key="2">
    <source>
        <dbReference type="EMBL" id="BEG99596.1"/>
    </source>
</evidence>
<keyword evidence="3" id="KW-1185">Reference proteome</keyword>
<name>A0ABN6ZB22_9BACE</name>
<dbReference type="Proteomes" id="UP001496674">
    <property type="component" value="Chromosome"/>
</dbReference>
<accession>A0ABN6ZB22</accession>
<reference evidence="2 3" key="1">
    <citation type="submission" date="2023-04" db="EMBL/GenBank/DDBJ databases">
        <title>Draft genome sequence of acteroides sedimenti strain YN3PY1.</title>
        <authorList>
            <person name="Yoshida N."/>
        </authorList>
    </citation>
    <scope>NUCLEOTIDE SEQUENCE [LARGE SCALE GENOMIC DNA]</scope>
    <source>
        <strain evidence="2 3">YN3PY1</strain>
    </source>
</reference>
<proteinExistence type="predicted"/>
<dbReference type="Gene3D" id="3.30.420.10">
    <property type="entry name" value="Ribonuclease H-like superfamily/Ribonuclease H"/>
    <property type="match status" value="1"/>
</dbReference>
<dbReference type="PANTHER" id="PTHR46889:SF4">
    <property type="entry name" value="TRANSPOSASE INSO FOR INSERTION SEQUENCE ELEMENT IS911B-RELATED"/>
    <property type="match status" value="1"/>
</dbReference>
<dbReference type="SUPFAM" id="SSF53098">
    <property type="entry name" value="Ribonuclease H-like"/>
    <property type="match status" value="1"/>
</dbReference>
<dbReference type="InterPro" id="IPR036397">
    <property type="entry name" value="RNaseH_sf"/>
</dbReference>
<dbReference type="InterPro" id="IPR001584">
    <property type="entry name" value="Integrase_cat-core"/>
</dbReference>